<reference evidence="1 2" key="1">
    <citation type="submission" date="2018-01" db="EMBL/GenBank/DDBJ databases">
        <authorList>
            <person name="Grinwald M.F."/>
            <person name="Tasoff P."/>
            <person name="Simpson K.F."/>
            <person name="Vasser A."/>
            <person name="Shaffer C.D."/>
            <person name="Weston-Hafer K.A."/>
            <person name="Russell D.A."/>
            <person name="Pope W.H."/>
            <person name="Jacobs-Sera D."/>
            <person name="Hendrix R.W."/>
            <person name="Hatfull G.F."/>
        </authorList>
    </citation>
    <scope>NUCLEOTIDE SEQUENCE [LARGE SCALE GENOMIC DNA]</scope>
</reference>
<name>A0A2L1IW09_9CAUD</name>
<organism evidence="1 2">
    <name type="scientific">Streptomyces phage BillNye</name>
    <dbReference type="NCBI Taxonomy" id="2079426"/>
    <lineage>
        <taxon>Viruses</taxon>
        <taxon>Duplodnaviria</taxon>
        <taxon>Heunggongvirae</taxon>
        <taxon>Uroviricota</taxon>
        <taxon>Caudoviricetes</taxon>
        <taxon>Stanwilliamsviridae</taxon>
        <taxon>Loccivirinae</taxon>
        <taxon>Wilnyevirus</taxon>
        <taxon>Wilnyevirus billnye</taxon>
    </lineage>
</organism>
<protein>
    <submittedName>
        <fullName evidence="1">Uncharacterized protein</fullName>
    </submittedName>
</protein>
<evidence type="ECO:0000313" key="1">
    <source>
        <dbReference type="EMBL" id="AVD99389.1"/>
    </source>
</evidence>
<dbReference type="EMBL" id="MG757153">
    <property type="protein sequence ID" value="AVD99389.1"/>
    <property type="molecule type" value="Genomic_DNA"/>
</dbReference>
<accession>A0A2L1IW09</accession>
<dbReference type="Proteomes" id="UP000241925">
    <property type="component" value="Segment"/>
</dbReference>
<evidence type="ECO:0000313" key="2">
    <source>
        <dbReference type="Proteomes" id="UP000241925"/>
    </source>
</evidence>
<gene>
    <name evidence="1" type="ORF">SEA_BILLNYE_218</name>
</gene>
<sequence length="56" mass="6715">MRFEIKEETYKHGRKTEKQFAIFDKFKGEVVVRYAERKKCQELIDKYEAAQAAAEK</sequence>
<keyword evidence="2" id="KW-1185">Reference proteome</keyword>
<proteinExistence type="predicted"/>